<dbReference type="InterPro" id="IPR009097">
    <property type="entry name" value="Cyclic_Pdiesterase"/>
</dbReference>
<proteinExistence type="predicted"/>
<evidence type="ECO:0000313" key="1">
    <source>
        <dbReference type="EMBL" id="PTQ12222.1"/>
    </source>
</evidence>
<dbReference type="AlphaFoldDB" id="A0A2T5FZT9"/>
<gene>
    <name evidence="1" type="ORF">CLG96_06650</name>
</gene>
<accession>A0A2T5FZT9</accession>
<dbReference type="SUPFAM" id="SSF55144">
    <property type="entry name" value="LigT-like"/>
    <property type="match status" value="1"/>
</dbReference>
<reference evidence="1 2" key="1">
    <citation type="submission" date="2017-09" db="EMBL/GenBank/DDBJ databases">
        <title>Sphingomonas panjinensis sp.nov., isolated from oil-contaminated soil.</title>
        <authorList>
            <person name="Wang L."/>
            <person name="Chen L."/>
        </authorList>
    </citation>
    <scope>NUCLEOTIDE SEQUENCE [LARGE SCALE GENOMIC DNA]</scope>
    <source>
        <strain evidence="1 2">FW-11</strain>
    </source>
</reference>
<sequence>MRADQRPTCGRIRLDGICWISASTHCGPPLMMQSMAVPYAVYLDLDDASNKRLEALSARIESIAGEAITPRSMGQPYHITLAVYSSLNLESALACLSAFSAKASAMPVTLLSLGLFPGLTNVVFAAPVATSALLSLHASFHHAMRDIGPSQPYYLPDVWVPHVTLGMNLNSSQLGEAVARIAPDWDPIQAEICAVRLILVDPVTTLWHTSLA</sequence>
<dbReference type="PANTHER" id="PTHR36039:SF2">
    <property type="entry name" value="RNA LIGASE_CYCLIC NUCLEOTIDE PHOSPHODIESTERASE FAMILY PROTEIN"/>
    <property type="match status" value="1"/>
</dbReference>
<keyword evidence="2" id="KW-1185">Reference proteome</keyword>
<organism evidence="1 2">
    <name type="scientific">Sphingomonas oleivorans</name>
    <dbReference type="NCBI Taxonomy" id="1735121"/>
    <lineage>
        <taxon>Bacteria</taxon>
        <taxon>Pseudomonadati</taxon>
        <taxon>Pseudomonadota</taxon>
        <taxon>Alphaproteobacteria</taxon>
        <taxon>Sphingomonadales</taxon>
        <taxon>Sphingomonadaceae</taxon>
        <taxon>Sphingomonas</taxon>
    </lineage>
</organism>
<evidence type="ECO:0008006" key="3">
    <source>
        <dbReference type="Google" id="ProtNLM"/>
    </source>
</evidence>
<dbReference type="PANTHER" id="PTHR36039">
    <property type="match status" value="1"/>
</dbReference>
<protein>
    <recommendedName>
        <fullName evidence="3">2'-5' RNA ligase</fullName>
    </recommendedName>
</protein>
<evidence type="ECO:0000313" key="2">
    <source>
        <dbReference type="Proteomes" id="UP000244162"/>
    </source>
</evidence>
<dbReference type="Pfam" id="PF13563">
    <property type="entry name" value="2_5_RNA_ligase2"/>
    <property type="match status" value="1"/>
</dbReference>
<name>A0A2T5FZT9_9SPHN</name>
<dbReference type="EMBL" id="NWBU01000005">
    <property type="protein sequence ID" value="PTQ12222.1"/>
    <property type="molecule type" value="Genomic_DNA"/>
</dbReference>
<dbReference type="OrthoDB" id="9793819at2"/>
<dbReference type="Proteomes" id="UP000244162">
    <property type="component" value="Unassembled WGS sequence"/>
</dbReference>
<dbReference type="Gene3D" id="3.90.1140.10">
    <property type="entry name" value="Cyclic phosphodiesterase"/>
    <property type="match status" value="1"/>
</dbReference>
<comment type="caution">
    <text evidence="1">The sequence shown here is derived from an EMBL/GenBank/DDBJ whole genome shotgun (WGS) entry which is preliminary data.</text>
</comment>